<keyword evidence="2" id="KW-1185">Reference proteome</keyword>
<gene>
    <name evidence="1" type="ORF">RMN56_08550</name>
</gene>
<protein>
    <recommendedName>
        <fullName evidence="3">N-acetyltransferase domain-containing protein</fullName>
    </recommendedName>
</protein>
<sequence length="216" mass="24078">MNRTLPVCRARWRDVHDIVELVAGPFADSATGAWLVPDDRRRRDVLTAVVRVWTEHALLSGEAYLLQDHSAAAVWLHQYGPTPAPTGYGERLAVACADHLDRFLQLDDVLRAHRPAEPHNHLAFFAVTAQPHRIRRATALLAASNARMGQARLPTYTEANTPPERDLYARHGYVAHQPFTLPDGTTTYPMWRSPGLRQPGRNPARPAICPYAAMSA</sequence>
<dbReference type="Proteomes" id="UP001303001">
    <property type="component" value="Chromosome"/>
</dbReference>
<dbReference type="EMBL" id="CP134876">
    <property type="protein sequence ID" value="WNM41376.1"/>
    <property type="molecule type" value="Genomic_DNA"/>
</dbReference>
<dbReference type="Gene3D" id="3.40.630.30">
    <property type="match status" value="1"/>
</dbReference>
<dbReference type="RefSeq" id="WP_313723290.1">
    <property type="nucleotide sequence ID" value="NZ_CP134876.1"/>
</dbReference>
<evidence type="ECO:0000313" key="2">
    <source>
        <dbReference type="Proteomes" id="UP001303001"/>
    </source>
</evidence>
<proteinExistence type="predicted"/>
<evidence type="ECO:0008006" key="3">
    <source>
        <dbReference type="Google" id="ProtNLM"/>
    </source>
</evidence>
<organism evidence="1 2">
    <name type="scientific">Micromonospora halotolerans</name>
    <dbReference type="NCBI Taxonomy" id="709879"/>
    <lineage>
        <taxon>Bacteria</taxon>
        <taxon>Bacillati</taxon>
        <taxon>Actinomycetota</taxon>
        <taxon>Actinomycetes</taxon>
        <taxon>Micromonosporales</taxon>
        <taxon>Micromonosporaceae</taxon>
        <taxon>Micromonospora</taxon>
    </lineage>
</organism>
<name>A0ABZ0A444_9ACTN</name>
<dbReference type="SUPFAM" id="SSF55729">
    <property type="entry name" value="Acyl-CoA N-acyltransferases (Nat)"/>
    <property type="match status" value="1"/>
</dbReference>
<accession>A0ABZ0A444</accession>
<dbReference type="InterPro" id="IPR016181">
    <property type="entry name" value="Acyl_CoA_acyltransferase"/>
</dbReference>
<evidence type="ECO:0000313" key="1">
    <source>
        <dbReference type="EMBL" id="WNM41376.1"/>
    </source>
</evidence>
<reference evidence="1 2" key="1">
    <citation type="submission" date="2023-09" db="EMBL/GenBank/DDBJ databases">
        <title>Micromonospora halotolerans DSM 45598 genome sequence.</title>
        <authorList>
            <person name="Mo P."/>
        </authorList>
    </citation>
    <scope>NUCLEOTIDE SEQUENCE [LARGE SCALE GENOMIC DNA]</scope>
    <source>
        <strain evidence="1 2">DSM 45598</strain>
    </source>
</reference>